<dbReference type="RefSeq" id="XP_040661329.1">
    <property type="nucleotide sequence ID" value="XM_040800446.1"/>
</dbReference>
<organism evidence="3 4">
    <name type="scientific">Drechmeria coniospora</name>
    <name type="common">Nematophagous fungus</name>
    <name type="synonym">Meria coniospora</name>
    <dbReference type="NCBI Taxonomy" id="98403"/>
    <lineage>
        <taxon>Eukaryota</taxon>
        <taxon>Fungi</taxon>
        <taxon>Dikarya</taxon>
        <taxon>Ascomycota</taxon>
        <taxon>Pezizomycotina</taxon>
        <taxon>Sordariomycetes</taxon>
        <taxon>Hypocreomycetidae</taxon>
        <taxon>Hypocreales</taxon>
        <taxon>Ophiocordycipitaceae</taxon>
        <taxon>Drechmeria</taxon>
    </lineage>
</organism>
<gene>
    <name evidence="3" type="ORF">DCS_03122</name>
</gene>
<evidence type="ECO:0000313" key="4">
    <source>
        <dbReference type="Proteomes" id="UP000076580"/>
    </source>
</evidence>
<dbReference type="EMBL" id="LAYC01000001">
    <property type="protein sequence ID" value="KYK61977.1"/>
    <property type="molecule type" value="Genomic_DNA"/>
</dbReference>
<dbReference type="InterPro" id="IPR013862">
    <property type="entry name" value="Kei1"/>
</dbReference>
<dbReference type="STRING" id="98403.A0A151GY08"/>
<dbReference type="AlphaFoldDB" id="A0A151GY08"/>
<dbReference type="InParanoid" id="A0A151GY08"/>
<dbReference type="GO" id="GO:0000139">
    <property type="term" value="C:Golgi membrane"/>
    <property type="evidence" value="ECO:0007669"/>
    <property type="project" value="TreeGrafter"/>
</dbReference>
<keyword evidence="2" id="KW-0812">Transmembrane</keyword>
<sequence length="304" mass="33476">MHHGNRDHGVRRQTAATAAIEDFDSRLILSIVITRLLSRQSRRPSKVGGLAHETNTSLRSDGHVEIHKIVLAHSAPQEPLGPRQSPDGHGADLAGARLQQGHGGLSTYLYSIAVLGLLIYLIPHVRRQNPFECLTLAWLYLLDTAINGAYTAAFGVEWYFASTANQRAGSPSSPPPLLVVEGLRGPGQGDDGYGKSMPPETATSMLLIAGLTLVRVYFSIVVMAFARQVLQRYMQMMILEGPGVDEHEGPFAIDLPDGDGRRGRFGRLMLSFGRGYWLDVAELDDWERNAHRKAQAEEHPERQV</sequence>
<dbReference type="GO" id="GO:0070916">
    <property type="term" value="C:inositol phosphoceramide synthase complex"/>
    <property type="evidence" value="ECO:0007669"/>
    <property type="project" value="TreeGrafter"/>
</dbReference>
<dbReference type="GO" id="GO:0070917">
    <property type="term" value="F:inositol phosphoceramide synthase regulator activity"/>
    <property type="evidence" value="ECO:0007669"/>
    <property type="project" value="InterPro"/>
</dbReference>
<dbReference type="Proteomes" id="UP000076580">
    <property type="component" value="Chromosome 01"/>
</dbReference>
<feature type="transmembrane region" description="Helical" evidence="2">
    <location>
        <begin position="107"/>
        <end position="125"/>
    </location>
</feature>
<proteinExistence type="predicted"/>
<dbReference type="GO" id="GO:0006673">
    <property type="term" value="P:inositol phosphoceramide metabolic process"/>
    <property type="evidence" value="ECO:0007669"/>
    <property type="project" value="InterPro"/>
</dbReference>
<evidence type="ECO:0000313" key="3">
    <source>
        <dbReference type="EMBL" id="KYK61977.1"/>
    </source>
</evidence>
<feature type="transmembrane region" description="Helical" evidence="2">
    <location>
        <begin position="137"/>
        <end position="161"/>
    </location>
</feature>
<keyword evidence="2" id="KW-1133">Transmembrane helix</keyword>
<feature type="transmembrane region" description="Helical" evidence="2">
    <location>
        <begin position="205"/>
        <end position="226"/>
    </location>
</feature>
<dbReference type="Pfam" id="PF08552">
    <property type="entry name" value="Kei1"/>
    <property type="match status" value="1"/>
</dbReference>
<keyword evidence="4" id="KW-1185">Reference proteome</keyword>
<accession>A0A151GY08</accession>
<dbReference type="GeneID" id="63715765"/>
<dbReference type="PANTHER" id="PTHR28077">
    <property type="entry name" value="INOSITOL PHOSPHORYLCERAMIDE SYNTHASE REGULATORY SUBUNIT KEI1"/>
    <property type="match status" value="1"/>
</dbReference>
<evidence type="ECO:0008006" key="5">
    <source>
        <dbReference type="Google" id="ProtNLM"/>
    </source>
</evidence>
<evidence type="ECO:0000256" key="1">
    <source>
        <dbReference type="SAM" id="MobiDB-lite"/>
    </source>
</evidence>
<reference evidence="3 4" key="1">
    <citation type="journal article" date="2016" name="Sci. Rep.">
        <title>Insights into Adaptations to a Near-Obligate Nematode Endoparasitic Lifestyle from the Finished Genome of Drechmeria coniospora.</title>
        <authorList>
            <person name="Zhang L."/>
            <person name="Zhou Z."/>
            <person name="Guo Q."/>
            <person name="Fokkens L."/>
            <person name="Miskei M."/>
            <person name="Pocsi I."/>
            <person name="Zhang W."/>
            <person name="Chen M."/>
            <person name="Wang L."/>
            <person name="Sun Y."/>
            <person name="Donzelli B.G."/>
            <person name="Gibson D.M."/>
            <person name="Nelson D.R."/>
            <person name="Luo J.G."/>
            <person name="Rep M."/>
            <person name="Liu H."/>
            <person name="Yang S."/>
            <person name="Wang J."/>
            <person name="Krasnoff S.B."/>
            <person name="Xu Y."/>
            <person name="Molnar I."/>
            <person name="Lin M."/>
        </authorList>
    </citation>
    <scope>NUCLEOTIDE SEQUENCE [LARGE SCALE GENOMIC DNA]</scope>
    <source>
        <strain evidence="3 4">ARSEF 6962</strain>
    </source>
</reference>
<comment type="caution">
    <text evidence="3">The sequence shown here is derived from an EMBL/GenBank/DDBJ whole genome shotgun (WGS) entry which is preliminary data.</text>
</comment>
<evidence type="ECO:0000256" key="2">
    <source>
        <dbReference type="SAM" id="Phobius"/>
    </source>
</evidence>
<feature type="region of interest" description="Disordered" evidence="1">
    <location>
        <begin position="75"/>
        <end position="95"/>
    </location>
</feature>
<name>A0A151GY08_DRECN</name>
<dbReference type="PANTHER" id="PTHR28077:SF1">
    <property type="entry name" value="INOSITOL PHOSPHORYLCERAMIDE SYNTHASE REGULATORY SUBUNIT KEI1"/>
    <property type="match status" value="1"/>
</dbReference>
<keyword evidence="2" id="KW-0472">Membrane</keyword>
<protein>
    <recommendedName>
        <fullName evidence="5">RAS small monomeric GTPase Rab6</fullName>
    </recommendedName>
</protein>